<sequence>MKFKYSMHNGYISTLDFKNYNLTDSHWLILIIGEKEQVASVKCRLHTATFSREHLTWRLLIRLTSSNIDCSMMKNWPRADFVSREYYFQSLCKLFYFNLLYLYLTVLCFILF</sequence>
<evidence type="ECO:0000256" key="1">
    <source>
        <dbReference type="SAM" id="Phobius"/>
    </source>
</evidence>
<evidence type="ECO:0000313" key="3">
    <source>
        <dbReference type="Proteomes" id="UP001430953"/>
    </source>
</evidence>
<evidence type="ECO:0000313" key="2">
    <source>
        <dbReference type="EMBL" id="KAL0105455.1"/>
    </source>
</evidence>
<proteinExistence type="predicted"/>
<keyword evidence="3" id="KW-1185">Reference proteome</keyword>
<dbReference type="AlphaFoldDB" id="A0AAW2ERD5"/>
<organism evidence="2 3">
    <name type="scientific">Cardiocondyla obscurior</name>
    <dbReference type="NCBI Taxonomy" id="286306"/>
    <lineage>
        <taxon>Eukaryota</taxon>
        <taxon>Metazoa</taxon>
        <taxon>Ecdysozoa</taxon>
        <taxon>Arthropoda</taxon>
        <taxon>Hexapoda</taxon>
        <taxon>Insecta</taxon>
        <taxon>Pterygota</taxon>
        <taxon>Neoptera</taxon>
        <taxon>Endopterygota</taxon>
        <taxon>Hymenoptera</taxon>
        <taxon>Apocrita</taxon>
        <taxon>Aculeata</taxon>
        <taxon>Formicoidea</taxon>
        <taxon>Formicidae</taxon>
        <taxon>Myrmicinae</taxon>
        <taxon>Cardiocondyla</taxon>
    </lineage>
</organism>
<accession>A0AAW2ERD5</accession>
<gene>
    <name evidence="2" type="ORF">PUN28_016844</name>
</gene>
<name>A0AAW2ERD5_9HYME</name>
<keyword evidence="1" id="KW-0472">Membrane</keyword>
<dbReference type="Proteomes" id="UP001430953">
    <property type="component" value="Unassembled WGS sequence"/>
</dbReference>
<keyword evidence="1" id="KW-0812">Transmembrane</keyword>
<feature type="transmembrane region" description="Helical" evidence="1">
    <location>
        <begin position="94"/>
        <end position="111"/>
    </location>
</feature>
<keyword evidence="1" id="KW-1133">Transmembrane helix</keyword>
<reference evidence="2 3" key="1">
    <citation type="submission" date="2023-03" db="EMBL/GenBank/DDBJ databases">
        <title>High recombination rates correlate with genetic variation in Cardiocondyla obscurior ants.</title>
        <authorList>
            <person name="Errbii M."/>
        </authorList>
    </citation>
    <scope>NUCLEOTIDE SEQUENCE [LARGE SCALE GENOMIC DNA]</scope>
    <source>
        <strain evidence="2">Alpha-2009</strain>
        <tissue evidence="2">Whole body</tissue>
    </source>
</reference>
<protein>
    <submittedName>
        <fullName evidence="2">Uncharacterized protein</fullName>
    </submittedName>
</protein>
<dbReference type="EMBL" id="JADYXP020000019">
    <property type="protein sequence ID" value="KAL0105455.1"/>
    <property type="molecule type" value="Genomic_DNA"/>
</dbReference>
<comment type="caution">
    <text evidence="2">The sequence shown here is derived from an EMBL/GenBank/DDBJ whole genome shotgun (WGS) entry which is preliminary data.</text>
</comment>